<dbReference type="SUPFAM" id="SSF51430">
    <property type="entry name" value="NAD(P)-linked oxidoreductase"/>
    <property type="match status" value="1"/>
</dbReference>
<evidence type="ECO:0000256" key="2">
    <source>
        <dbReference type="SAM" id="MobiDB-lite"/>
    </source>
</evidence>
<feature type="domain" description="NADP-dependent oxidoreductase" evidence="3">
    <location>
        <begin position="16"/>
        <end position="112"/>
    </location>
</feature>
<name>A0ABX1ZFP3_9BACL</name>
<proteinExistence type="predicted"/>
<comment type="caution">
    <text evidence="4">The sequence shown here is derived from an EMBL/GenBank/DDBJ whole genome shotgun (WGS) entry which is preliminary data.</text>
</comment>
<evidence type="ECO:0000313" key="4">
    <source>
        <dbReference type="EMBL" id="NOU91374.1"/>
    </source>
</evidence>
<dbReference type="InterPro" id="IPR023210">
    <property type="entry name" value="NADP_OxRdtase_dom"/>
</dbReference>
<dbReference type="Proteomes" id="UP000658690">
    <property type="component" value="Unassembled WGS sequence"/>
</dbReference>
<dbReference type="RefSeq" id="WP_171694074.1">
    <property type="nucleotide sequence ID" value="NZ_WHOC01000196.1"/>
</dbReference>
<sequence length="114" mass="12309">MEIRSLGQTGLKVTNLCLGTMTFGNQADKRTSFEILDKAFDARVSFIDTADVYPTGRASYAIAGATESIIEEWLEGERDKVVLASKCFGAMGPGANERGLSKKHIITSVEDSDS</sequence>
<reference evidence="4 5" key="1">
    <citation type="submission" date="2019-10" db="EMBL/GenBank/DDBJ databases">
        <title>Description of Paenibacillus choica sp. nov.</title>
        <authorList>
            <person name="Carlier A."/>
            <person name="Qi S."/>
        </authorList>
    </citation>
    <scope>NUCLEOTIDE SEQUENCE [LARGE SCALE GENOMIC DNA]</scope>
    <source>
        <strain evidence="4 5">LMG 31460</strain>
    </source>
</reference>
<evidence type="ECO:0000259" key="3">
    <source>
        <dbReference type="Pfam" id="PF00248"/>
    </source>
</evidence>
<gene>
    <name evidence="4" type="ORF">GC102_37465</name>
</gene>
<feature type="region of interest" description="Disordered" evidence="2">
    <location>
        <begin position="93"/>
        <end position="114"/>
    </location>
</feature>
<dbReference type="PANTHER" id="PTHR43364:SF4">
    <property type="entry name" value="NAD(P)-LINKED OXIDOREDUCTASE SUPERFAMILY PROTEIN"/>
    <property type="match status" value="1"/>
</dbReference>
<organism evidence="4 5">
    <name type="scientific">Paenibacillus germinis</name>
    <dbReference type="NCBI Taxonomy" id="2654979"/>
    <lineage>
        <taxon>Bacteria</taxon>
        <taxon>Bacillati</taxon>
        <taxon>Bacillota</taxon>
        <taxon>Bacilli</taxon>
        <taxon>Bacillales</taxon>
        <taxon>Paenibacillaceae</taxon>
        <taxon>Paenibacillus</taxon>
    </lineage>
</organism>
<accession>A0ABX1ZFP3</accession>
<keyword evidence="5" id="KW-1185">Reference proteome</keyword>
<dbReference type="Pfam" id="PF00248">
    <property type="entry name" value="Aldo_ket_red"/>
    <property type="match status" value="1"/>
</dbReference>
<evidence type="ECO:0000256" key="1">
    <source>
        <dbReference type="ARBA" id="ARBA00023002"/>
    </source>
</evidence>
<dbReference type="Gene3D" id="3.20.20.100">
    <property type="entry name" value="NADP-dependent oxidoreductase domain"/>
    <property type="match status" value="1"/>
</dbReference>
<keyword evidence="1" id="KW-0560">Oxidoreductase</keyword>
<dbReference type="InterPro" id="IPR050523">
    <property type="entry name" value="AKR_Detox_Biosynth"/>
</dbReference>
<protein>
    <recommendedName>
        <fullName evidence="3">NADP-dependent oxidoreductase domain-containing protein</fullName>
    </recommendedName>
</protein>
<dbReference type="InterPro" id="IPR036812">
    <property type="entry name" value="NAD(P)_OxRdtase_dom_sf"/>
</dbReference>
<dbReference type="PANTHER" id="PTHR43364">
    <property type="entry name" value="NADH-SPECIFIC METHYLGLYOXAL REDUCTASE-RELATED"/>
    <property type="match status" value="1"/>
</dbReference>
<dbReference type="EMBL" id="WHOC01000196">
    <property type="protein sequence ID" value="NOU91374.1"/>
    <property type="molecule type" value="Genomic_DNA"/>
</dbReference>
<evidence type="ECO:0000313" key="5">
    <source>
        <dbReference type="Proteomes" id="UP000658690"/>
    </source>
</evidence>